<evidence type="ECO:0000313" key="3">
    <source>
        <dbReference type="EMBL" id="AMY09818.1"/>
    </source>
</evidence>
<evidence type="ECO:0000313" key="4">
    <source>
        <dbReference type="Proteomes" id="UP000076079"/>
    </source>
</evidence>
<keyword evidence="2" id="KW-0812">Transmembrane</keyword>
<dbReference type="RefSeq" id="WP_110171534.1">
    <property type="nucleotide sequence ID" value="NZ_CP015136.1"/>
</dbReference>
<dbReference type="AlphaFoldDB" id="A0A143PNZ7"/>
<evidence type="ECO:0000256" key="1">
    <source>
        <dbReference type="SAM" id="MobiDB-lite"/>
    </source>
</evidence>
<keyword evidence="4" id="KW-1185">Reference proteome</keyword>
<feature type="transmembrane region" description="Helical" evidence="2">
    <location>
        <begin position="9"/>
        <end position="30"/>
    </location>
</feature>
<keyword evidence="2" id="KW-0472">Membrane</keyword>
<feature type="compositionally biased region" description="Basic and acidic residues" evidence="1">
    <location>
        <begin position="91"/>
        <end position="100"/>
    </location>
</feature>
<reference evidence="3 4" key="1">
    <citation type="journal article" date="2016" name="Genome Announc.">
        <title>First Complete Genome Sequence of a Subdivision 6 Acidobacterium Strain.</title>
        <authorList>
            <person name="Huang S."/>
            <person name="Vieira S."/>
            <person name="Bunk B."/>
            <person name="Riedel T."/>
            <person name="Sproer C."/>
            <person name="Overmann J."/>
        </authorList>
    </citation>
    <scope>NUCLEOTIDE SEQUENCE [LARGE SCALE GENOMIC DNA]</scope>
    <source>
        <strain evidence="4">DSM 100886 HEG_-6_39</strain>
    </source>
</reference>
<dbReference type="STRING" id="1855912.LuPra_03044"/>
<dbReference type="EMBL" id="CP015136">
    <property type="protein sequence ID" value="AMY09818.1"/>
    <property type="molecule type" value="Genomic_DNA"/>
</dbReference>
<dbReference type="Proteomes" id="UP000076079">
    <property type="component" value="Chromosome"/>
</dbReference>
<feature type="region of interest" description="Disordered" evidence="1">
    <location>
        <begin position="88"/>
        <end position="108"/>
    </location>
</feature>
<name>A0A143PNZ7_LUTPR</name>
<protein>
    <submittedName>
        <fullName evidence="3">Uncharacterized protein</fullName>
    </submittedName>
</protein>
<evidence type="ECO:0000256" key="2">
    <source>
        <dbReference type="SAM" id="Phobius"/>
    </source>
</evidence>
<gene>
    <name evidence="3" type="ORF">LuPra_03044</name>
</gene>
<sequence>MTQRRARLVAYGICLFTAFLVWNGIFGLLVSRGEKQYLLDQARHELHLGPEASLPDRMRMTVRGGVIEATRWAVVVFVLGAGAVWLAGRRGGGDTHDGPVDRSGLLDD</sequence>
<proteinExistence type="predicted"/>
<keyword evidence="2" id="KW-1133">Transmembrane helix</keyword>
<organism evidence="3 4">
    <name type="scientific">Luteitalea pratensis</name>
    <dbReference type="NCBI Taxonomy" id="1855912"/>
    <lineage>
        <taxon>Bacteria</taxon>
        <taxon>Pseudomonadati</taxon>
        <taxon>Acidobacteriota</taxon>
        <taxon>Vicinamibacteria</taxon>
        <taxon>Vicinamibacterales</taxon>
        <taxon>Vicinamibacteraceae</taxon>
        <taxon>Luteitalea</taxon>
    </lineage>
</organism>
<reference evidence="4" key="2">
    <citation type="submission" date="2016-04" db="EMBL/GenBank/DDBJ databases">
        <title>First Complete Genome Sequence of a Subdivision 6 Acidobacterium.</title>
        <authorList>
            <person name="Huang S."/>
            <person name="Vieira S."/>
            <person name="Bunk B."/>
            <person name="Riedel T."/>
            <person name="Sproeer C."/>
            <person name="Overmann J."/>
        </authorList>
    </citation>
    <scope>NUCLEOTIDE SEQUENCE [LARGE SCALE GENOMIC DNA]</scope>
    <source>
        <strain evidence="4">DSM 100886 HEG_-6_39</strain>
    </source>
</reference>
<feature type="transmembrane region" description="Helical" evidence="2">
    <location>
        <begin position="69"/>
        <end position="88"/>
    </location>
</feature>
<accession>A0A143PNZ7</accession>
<dbReference type="KEGG" id="abac:LuPra_03044"/>